<feature type="domain" description="DNA mismatch repair proteins mutS family" evidence="12">
    <location>
        <begin position="708"/>
        <end position="724"/>
    </location>
</feature>
<keyword evidence="8" id="KW-0539">Nucleus</keyword>
<keyword evidence="6" id="KW-0067">ATP-binding</keyword>
<accession>A0A0D1YCJ8</accession>
<dbReference type="InterPro" id="IPR000432">
    <property type="entry name" value="DNA_mismatch_repair_MutS_C"/>
</dbReference>
<keyword evidence="14" id="KW-1185">Reference proteome</keyword>
<dbReference type="PANTHER" id="PTHR11361">
    <property type="entry name" value="DNA MISMATCH REPAIR PROTEIN MUTS FAMILY MEMBER"/>
    <property type="match status" value="1"/>
</dbReference>
<dbReference type="InterPro" id="IPR045076">
    <property type="entry name" value="MutS"/>
</dbReference>
<name>A0A0D1YCJ8_9EURO</name>
<evidence type="ECO:0000313" key="13">
    <source>
        <dbReference type="EMBL" id="KIW12651.1"/>
    </source>
</evidence>
<evidence type="ECO:0000256" key="4">
    <source>
        <dbReference type="ARBA" id="ARBA00022454"/>
    </source>
</evidence>
<dbReference type="Gene3D" id="1.10.1420.10">
    <property type="match status" value="1"/>
</dbReference>
<dbReference type="Pfam" id="PF05192">
    <property type="entry name" value="MutS_III"/>
    <property type="match status" value="1"/>
</dbReference>
<dbReference type="GO" id="GO:0030983">
    <property type="term" value="F:mismatched DNA binding"/>
    <property type="evidence" value="ECO:0007669"/>
    <property type="project" value="InterPro"/>
</dbReference>
<dbReference type="GO" id="GO:0005634">
    <property type="term" value="C:nucleus"/>
    <property type="evidence" value="ECO:0007669"/>
    <property type="project" value="UniProtKB-SubCell"/>
</dbReference>
<dbReference type="InterPro" id="IPR036187">
    <property type="entry name" value="DNA_mismatch_repair_MutS_sf"/>
</dbReference>
<dbReference type="GO" id="GO:0140664">
    <property type="term" value="F:ATP-dependent DNA damage sensor activity"/>
    <property type="evidence" value="ECO:0007669"/>
    <property type="project" value="InterPro"/>
</dbReference>
<evidence type="ECO:0000256" key="2">
    <source>
        <dbReference type="ARBA" id="ARBA00004286"/>
    </source>
</evidence>
<dbReference type="Proteomes" id="UP000053328">
    <property type="component" value="Unassembled WGS sequence"/>
</dbReference>
<keyword evidence="4" id="KW-0158">Chromosome</keyword>
<keyword evidence="7" id="KW-0238">DNA-binding</keyword>
<dbReference type="FunFam" id="3.40.50.300:FF:001067">
    <property type="entry name" value="DNA mismatch repair protein MSH5"/>
    <property type="match status" value="1"/>
</dbReference>
<dbReference type="SMART" id="SM00533">
    <property type="entry name" value="MUTSd"/>
    <property type="match status" value="1"/>
</dbReference>
<evidence type="ECO:0000313" key="14">
    <source>
        <dbReference type="Proteomes" id="UP000053328"/>
    </source>
</evidence>
<keyword evidence="9" id="KW-0469">Meiosis</keyword>
<dbReference type="Pfam" id="PF00488">
    <property type="entry name" value="MutS_V"/>
    <property type="match status" value="1"/>
</dbReference>
<dbReference type="STRING" id="91928.A0A0D1YCJ8"/>
<dbReference type="GO" id="GO:0006298">
    <property type="term" value="P:mismatch repair"/>
    <property type="evidence" value="ECO:0007669"/>
    <property type="project" value="InterPro"/>
</dbReference>
<keyword evidence="5" id="KW-0547">Nucleotide-binding</keyword>
<evidence type="ECO:0000256" key="6">
    <source>
        <dbReference type="ARBA" id="ARBA00022840"/>
    </source>
</evidence>
<dbReference type="OrthoDB" id="29596at2759"/>
<evidence type="ECO:0000256" key="10">
    <source>
        <dbReference type="ARBA" id="ARBA00073549"/>
    </source>
</evidence>
<dbReference type="EMBL" id="KN847498">
    <property type="protein sequence ID" value="KIW12651.1"/>
    <property type="molecule type" value="Genomic_DNA"/>
</dbReference>
<dbReference type="SMART" id="SM00534">
    <property type="entry name" value="MUTSac"/>
    <property type="match status" value="1"/>
</dbReference>
<sequence>MTPRQLFYTLPALSQSRSTENLRWPQSDDDYSEHIIMAINVGSKNIIGCAYYIAGEERLLCMEETGGGDHDFVERLKIDIQPTTVILSPRADSLAETTTSGSRRLTSIVDSADDQQPLPYETEIRPPAEFSYEGALDKIISLASPGLCDDSGQFYVPDDPAYHEEDNQLTEIGFTQRRGRLLQLSTRLNLDNRMSIGCAGAVLSYLQRKRSAAYLPDDPRGGQMFRIVRFDMFSLRNTMLVSGDTLASLQLIEPRATGSTWTTGSSKGKGAALSIHALFHVHARSPQGKSFLRQAFLRPSLDVEHINSRLDFVSILLRPENQQQRRDISMSLGKIKNMGNTITLLRKGIERGKQQHNPFKGSVWSSLRDFCSHSMDIAESLRAVIGAERLRLWTRAVELLDRCRLQTIREMVVETVDFEGSADEERTVINRDINPRLDEAKDLYEGLDEILSETATDIVRSIGLEIALGVIYIPHLGFHIRVPLDPTTHEPLFDGSGRDWQQMFTTDNWVCFKDSRMQELDDDIGDQFATICDYEIEIAHNLAQNVLEHEKFLTEASDICGELDCNLAFVHCAYEYRLTRPKITTDNIIDIEGGRHLLQEKSVPSFVPNDTFIVGGGGEDEQAPVGPSMLLLTGPNYSGKSVYQKQVALAVYMAHIGSFVPAESATIGITDKILTRLTTRETVSKVQSAFMIDLQQIAMALNSCTRRSLVVIDEFGKGTDTCDGAGLAAGVLLYLLSLDTQAPKSLVATHFHEIFDTISFETWENVFYAHMEVQVENTDVRGTVQHSSVTYLYNLQRGRSDLSYGTQCAAMNGIPEQVVERALQLCRLARKGEDLVTQCSRLTVSEAAELETAEVAAELLMDQNFDQQMTEIGLRALLNALVEPASNDSEELDI</sequence>
<dbReference type="SUPFAM" id="SSF48334">
    <property type="entry name" value="DNA repair protein MutS, domain III"/>
    <property type="match status" value="1"/>
</dbReference>
<proteinExistence type="inferred from homology"/>
<evidence type="ECO:0000256" key="11">
    <source>
        <dbReference type="ARBA" id="ARBA00077470"/>
    </source>
</evidence>
<dbReference type="PROSITE" id="PS00486">
    <property type="entry name" value="DNA_MISMATCH_REPAIR_2"/>
    <property type="match status" value="1"/>
</dbReference>
<dbReference type="AlphaFoldDB" id="A0A0D1YCJ8"/>
<organism evidence="13 14">
    <name type="scientific">Exophiala spinifera</name>
    <dbReference type="NCBI Taxonomy" id="91928"/>
    <lineage>
        <taxon>Eukaryota</taxon>
        <taxon>Fungi</taxon>
        <taxon>Dikarya</taxon>
        <taxon>Ascomycota</taxon>
        <taxon>Pezizomycotina</taxon>
        <taxon>Eurotiomycetes</taxon>
        <taxon>Chaetothyriomycetidae</taxon>
        <taxon>Chaetothyriales</taxon>
        <taxon>Herpotrichiellaceae</taxon>
        <taxon>Exophiala</taxon>
    </lineage>
</organism>
<evidence type="ECO:0000256" key="7">
    <source>
        <dbReference type="ARBA" id="ARBA00023125"/>
    </source>
</evidence>
<dbReference type="GO" id="GO:0005694">
    <property type="term" value="C:chromosome"/>
    <property type="evidence" value="ECO:0007669"/>
    <property type="project" value="UniProtKB-SubCell"/>
</dbReference>
<dbReference type="CDD" id="cd03281">
    <property type="entry name" value="ABC_MSH5_euk"/>
    <property type="match status" value="1"/>
</dbReference>
<evidence type="ECO:0000256" key="8">
    <source>
        <dbReference type="ARBA" id="ARBA00023242"/>
    </source>
</evidence>
<evidence type="ECO:0000256" key="5">
    <source>
        <dbReference type="ARBA" id="ARBA00022741"/>
    </source>
</evidence>
<protein>
    <recommendedName>
        <fullName evidence="10">DNA mismatch repair protein MSH5</fullName>
    </recommendedName>
    <alternativeName>
        <fullName evidence="11">MutS protein homolog 5</fullName>
    </alternativeName>
</protein>
<dbReference type="RefSeq" id="XP_016232867.1">
    <property type="nucleotide sequence ID" value="XM_016384244.1"/>
</dbReference>
<comment type="similarity">
    <text evidence="3">Belongs to the DNA mismatch repair MutS family.</text>
</comment>
<dbReference type="SUPFAM" id="SSF52540">
    <property type="entry name" value="P-loop containing nucleoside triphosphate hydrolases"/>
    <property type="match status" value="1"/>
</dbReference>
<evidence type="ECO:0000259" key="12">
    <source>
        <dbReference type="PROSITE" id="PS00486"/>
    </source>
</evidence>
<dbReference type="GO" id="GO:0005524">
    <property type="term" value="F:ATP binding"/>
    <property type="evidence" value="ECO:0007669"/>
    <property type="project" value="UniProtKB-KW"/>
</dbReference>
<dbReference type="VEuPathDB" id="FungiDB:PV08_09929"/>
<dbReference type="GO" id="GO:0051026">
    <property type="term" value="P:chiasma assembly"/>
    <property type="evidence" value="ECO:0007669"/>
    <property type="project" value="UniProtKB-ARBA"/>
</dbReference>
<dbReference type="Gene3D" id="3.40.50.300">
    <property type="entry name" value="P-loop containing nucleotide triphosphate hydrolases"/>
    <property type="match status" value="1"/>
</dbReference>
<evidence type="ECO:0000256" key="9">
    <source>
        <dbReference type="ARBA" id="ARBA00023254"/>
    </source>
</evidence>
<dbReference type="InterPro" id="IPR007696">
    <property type="entry name" value="DNA_mismatch_repair_MutS_core"/>
</dbReference>
<dbReference type="HOGENOM" id="CLU_002472_8_0_1"/>
<gene>
    <name evidence="13" type="ORF">PV08_09929</name>
</gene>
<evidence type="ECO:0000256" key="1">
    <source>
        <dbReference type="ARBA" id="ARBA00004123"/>
    </source>
</evidence>
<reference evidence="13 14" key="1">
    <citation type="submission" date="2015-01" db="EMBL/GenBank/DDBJ databases">
        <title>The Genome Sequence of Exophiala spinifera CBS89968.</title>
        <authorList>
            <consortium name="The Broad Institute Genomics Platform"/>
            <person name="Cuomo C."/>
            <person name="de Hoog S."/>
            <person name="Gorbushina A."/>
            <person name="Stielow B."/>
            <person name="Teixiera M."/>
            <person name="Abouelleil A."/>
            <person name="Chapman S.B."/>
            <person name="Priest M."/>
            <person name="Young S.K."/>
            <person name="Wortman J."/>
            <person name="Nusbaum C."/>
            <person name="Birren B."/>
        </authorList>
    </citation>
    <scope>NUCLEOTIDE SEQUENCE [LARGE SCALE GENOMIC DNA]</scope>
    <source>
        <strain evidence="13 14">CBS 89968</strain>
    </source>
</reference>
<comment type="subcellular location">
    <subcellularLocation>
        <location evidence="2">Chromosome</location>
    </subcellularLocation>
    <subcellularLocation>
        <location evidence="1">Nucleus</location>
    </subcellularLocation>
</comment>
<dbReference type="PANTHER" id="PTHR11361:SF20">
    <property type="entry name" value="MUTS PROTEIN HOMOLOG 5"/>
    <property type="match status" value="1"/>
</dbReference>
<dbReference type="InterPro" id="IPR027417">
    <property type="entry name" value="P-loop_NTPase"/>
</dbReference>
<dbReference type="GeneID" id="27337012"/>
<evidence type="ECO:0000256" key="3">
    <source>
        <dbReference type="ARBA" id="ARBA00006271"/>
    </source>
</evidence>